<keyword evidence="2" id="KW-1185">Reference proteome</keyword>
<accession>A0ABS8NG41</accession>
<sequence>MSSFSRRNALRAAGISIGLPTFASLPKRSVGASETGASIGDGPKTQKRRLVCIGNMLGFYPGAFWPSNSSEDAGPDANRVSKGLMERATIPFGQSSQSLSQISNQLTLVSGLDHGLKGGHFAIHAFLSGVRQVDAHTMPMANITVDQFAAQSIPGVTRFPTLTIGSESGIHGGCQLSWTRSGTRVPPIPGPQQLFETLFVGTDPKKKQAAAEQIGLQNSILDVVLGNAKDLKRQLNSQDQQKLEEYLTSVRDVEQRLKLRRNWIDVPKPKAPFAAPRNRNMVEDLPLLYDLIVLALQTDSTRIATLEIGGDFNPNDLGIQGGYHALSHHGQRQENIDKLIAIESYQVEQYVRFIQKLDETSDENGSLLDQTAVLFGSGMGNANSHTNSNLPIVVAGGGGRHGRWLDFDERASDRPPLSNLFVSMLQDFGVETDQFANSTGTLRGWA</sequence>
<evidence type="ECO:0000313" key="2">
    <source>
        <dbReference type="Proteomes" id="UP001430306"/>
    </source>
</evidence>
<dbReference type="Pfam" id="PF07586">
    <property type="entry name" value="HXXSHH"/>
    <property type="match status" value="1"/>
</dbReference>
<protein>
    <submittedName>
        <fullName evidence="1">DUF1552 domain-containing protein</fullName>
    </submittedName>
</protein>
<name>A0ABS8NG41_9BACT</name>
<dbReference type="Proteomes" id="UP001430306">
    <property type="component" value="Unassembled WGS sequence"/>
</dbReference>
<proteinExistence type="predicted"/>
<dbReference type="InterPro" id="IPR006311">
    <property type="entry name" value="TAT_signal"/>
</dbReference>
<organism evidence="1 2">
    <name type="scientific">Rhodopirellula halodulae</name>
    <dbReference type="NCBI Taxonomy" id="2894198"/>
    <lineage>
        <taxon>Bacteria</taxon>
        <taxon>Pseudomonadati</taxon>
        <taxon>Planctomycetota</taxon>
        <taxon>Planctomycetia</taxon>
        <taxon>Pirellulales</taxon>
        <taxon>Pirellulaceae</taxon>
        <taxon>Rhodopirellula</taxon>
    </lineage>
</organism>
<dbReference type="InterPro" id="IPR011447">
    <property type="entry name" value="DUF1552"/>
</dbReference>
<reference evidence="1" key="1">
    <citation type="submission" date="2021-11" db="EMBL/GenBank/DDBJ databases">
        <title>Genome sequence.</title>
        <authorList>
            <person name="Sun Q."/>
        </authorList>
    </citation>
    <scope>NUCLEOTIDE SEQUENCE</scope>
    <source>
        <strain evidence="1">JC740</strain>
    </source>
</reference>
<comment type="caution">
    <text evidence="1">The sequence shown here is derived from an EMBL/GenBank/DDBJ whole genome shotgun (WGS) entry which is preliminary data.</text>
</comment>
<dbReference type="EMBL" id="JAJKFW010000012">
    <property type="protein sequence ID" value="MCC9641818.1"/>
    <property type="molecule type" value="Genomic_DNA"/>
</dbReference>
<evidence type="ECO:0000313" key="1">
    <source>
        <dbReference type="EMBL" id="MCC9641818.1"/>
    </source>
</evidence>
<gene>
    <name evidence="1" type="ORF">LOC71_05990</name>
</gene>
<dbReference type="RefSeq" id="WP_230272250.1">
    <property type="nucleotide sequence ID" value="NZ_JAJKFW010000012.1"/>
</dbReference>
<dbReference type="PROSITE" id="PS51318">
    <property type="entry name" value="TAT"/>
    <property type="match status" value="1"/>
</dbReference>